<dbReference type="Proteomes" id="UP000474957">
    <property type="component" value="Unassembled WGS sequence"/>
</dbReference>
<proteinExistence type="predicted"/>
<keyword evidence="1" id="KW-0732">Signal</keyword>
<sequence length="137" mass="15702">MKPLFVSFALCGALAAPAFAEGDPTRRGTRLEPLVLDAAQGFSQRRFELETGVYYRWRIESDGLEEYKLVAPEFFREIWVDQVVVEDKEVKPYGLHAVEFDDAGTIDVWFVPIRPGTYEFYVVGLEELGFRGEFVVR</sequence>
<evidence type="ECO:0000313" key="2">
    <source>
        <dbReference type="EMBL" id="MSU90263.1"/>
    </source>
</evidence>
<feature type="signal peptide" evidence="1">
    <location>
        <begin position="1"/>
        <end position="20"/>
    </location>
</feature>
<organism evidence="2 3">
    <name type="scientific">Halovulum marinum</name>
    <dbReference type="NCBI Taxonomy" id="2662447"/>
    <lineage>
        <taxon>Bacteria</taxon>
        <taxon>Pseudomonadati</taxon>
        <taxon>Pseudomonadota</taxon>
        <taxon>Alphaproteobacteria</taxon>
        <taxon>Rhodobacterales</taxon>
        <taxon>Paracoccaceae</taxon>
        <taxon>Halovulum</taxon>
    </lineage>
</organism>
<dbReference type="RefSeq" id="WP_154446752.1">
    <property type="nucleotide sequence ID" value="NZ_WIND01000008.1"/>
</dbReference>
<keyword evidence="3" id="KW-1185">Reference proteome</keyword>
<name>A0A6L5Z121_9RHOB</name>
<reference evidence="2 3" key="1">
    <citation type="submission" date="2019-10" db="EMBL/GenBank/DDBJ databases">
        <title>Cognatihalovulum marinum gen. nov. sp. nov., a new member of the family Rhodobacteraceae isolated from deep seawater of the Northwest Indian Ocean.</title>
        <authorList>
            <person name="Ruan C."/>
            <person name="Wang J."/>
            <person name="Zheng X."/>
            <person name="Song L."/>
            <person name="Zhu Y."/>
            <person name="Huang Y."/>
            <person name="Lu Z."/>
            <person name="Du W."/>
            <person name="Huang L."/>
            <person name="Dai X."/>
        </authorList>
    </citation>
    <scope>NUCLEOTIDE SEQUENCE [LARGE SCALE GENOMIC DNA]</scope>
    <source>
        <strain evidence="2 3">2CG4</strain>
    </source>
</reference>
<evidence type="ECO:0000313" key="3">
    <source>
        <dbReference type="Proteomes" id="UP000474957"/>
    </source>
</evidence>
<gene>
    <name evidence="2" type="ORF">GE300_11635</name>
</gene>
<evidence type="ECO:0008006" key="4">
    <source>
        <dbReference type="Google" id="ProtNLM"/>
    </source>
</evidence>
<evidence type="ECO:0000256" key="1">
    <source>
        <dbReference type="SAM" id="SignalP"/>
    </source>
</evidence>
<feature type="chain" id="PRO_5026758139" description="Copper-binding protein" evidence="1">
    <location>
        <begin position="21"/>
        <end position="137"/>
    </location>
</feature>
<protein>
    <recommendedName>
        <fullName evidence="4">Copper-binding protein</fullName>
    </recommendedName>
</protein>
<comment type="caution">
    <text evidence="2">The sequence shown here is derived from an EMBL/GenBank/DDBJ whole genome shotgun (WGS) entry which is preliminary data.</text>
</comment>
<accession>A0A6L5Z121</accession>
<dbReference type="EMBL" id="WIND01000008">
    <property type="protein sequence ID" value="MSU90263.1"/>
    <property type="molecule type" value="Genomic_DNA"/>
</dbReference>
<dbReference type="AlphaFoldDB" id="A0A6L5Z121"/>